<dbReference type="InterPro" id="IPR037185">
    <property type="entry name" value="EmrE-like"/>
</dbReference>
<dbReference type="Pfam" id="PF00892">
    <property type="entry name" value="EamA"/>
    <property type="match status" value="1"/>
</dbReference>
<keyword evidence="5 6" id="KW-0472">Membrane</keyword>
<feature type="domain" description="EamA" evidence="8">
    <location>
        <begin position="7"/>
        <end position="112"/>
    </location>
</feature>
<name>A0A6V7PYQ3_ANACO</name>
<gene>
    <name evidence="9" type="ORF">CB5_LOCUS19018</name>
</gene>
<dbReference type="PANTHER" id="PTHR31218">
    <property type="entry name" value="WAT1-RELATED PROTEIN"/>
    <property type="match status" value="1"/>
</dbReference>
<evidence type="ECO:0000313" key="9">
    <source>
        <dbReference type="EMBL" id="CAD1835807.1"/>
    </source>
</evidence>
<evidence type="ECO:0000256" key="4">
    <source>
        <dbReference type="ARBA" id="ARBA00022989"/>
    </source>
</evidence>
<evidence type="ECO:0000256" key="2">
    <source>
        <dbReference type="ARBA" id="ARBA00007635"/>
    </source>
</evidence>
<feature type="transmembrane region" description="Helical" evidence="6">
    <location>
        <begin position="16"/>
        <end position="33"/>
    </location>
</feature>
<evidence type="ECO:0000256" key="6">
    <source>
        <dbReference type="RuleBase" id="RU363077"/>
    </source>
</evidence>
<dbReference type="InterPro" id="IPR000620">
    <property type="entry name" value="EamA_dom"/>
</dbReference>
<evidence type="ECO:0000256" key="3">
    <source>
        <dbReference type="ARBA" id="ARBA00022692"/>
    </source>
</evidence>
<dbReference type="EMBL" id="LR862153">
    <property type="protein sequence ID" value="CAD1835807.1"/>
    <property type="molecule type" value="Genomic_DNA"/>
</dbReference>
<protein>
    <recommendedName>
        <fullName evidence="6">WAT1-related protein</fullName>
    </recommendedName>
</protein>
<evidence type="ECO:0000259" key="8">
    <source>
        <dbReference type="Pfam" id="PF00892"/>
    </source>
</evidence>
<evidence type="ECO:0000256" key="1">
    <source>
        <dbReference type="ARBA" id="ARBA00004141"/>
    </source>
</evidence>
<keyword evidence="3 6" id="KW-0812">Transmembrane</keyword>
<feature type="region of interest" description="Disordered" evidence="7">
    <location>
        <begin position="272"/>
        <end position="303"/>
    </location>
</feature>
<keyword evidence="4 6" id="KW-1133">Transmembrane helix</keyword>
<dbReference type="InterPro" id="IPR030184">
    <property type="entry name" value="WAT1-related"/>
</dbReference>
<dbReference type="AlphaFoldDB" id="A0A6V7PYQ3"/>
<accession>A0A6V7PYQ3</accession>
<evidence type="ECO:0000256" key="7">
    <source>
        <dbReference type="SAM" id="MobiDB-lite"/>
    </source>
</evidence>
<feature type="transmembrane region" description="Helical" evidence="6">
    <location>
        <begin position="72"/>
        <end position="94"/>
    </location>
</feature>
<reference evidence="9" key="1">
    <citation type="submission" date="2020-07" db="EMBL/GenBank/DDBJ databases">
        <authorList>
            <person name="Lin J."/>
        </authorList>
    </citation>
    <scope>NUCLEOTIDE SEQUENCE</scope>
</reference>
<proteinExistence type="inferred from homology"/>
<feature type="transmembrane region" description="Helical" evidence="6">
    <location>
        <begin position="45"/>
        <end position="66"/>
    </location>
</feature>
<organism evidence="9">
    <name type="scientific">Ananas comosus var. bracteatus</name>
    <name type="common">red pineapple</name>
    <dbReference type="NCBI Taxonomy" id="296719"/>
    <lineage>
        <taxon>Eukaryota</taxon>
        <taxon>Viridiplantae</taxon>
        <taxon>Streptophyta</taxon>
        <taxon>Embryophyta</taxon>
        <taxon>Tracheophyta</taxon>
        <taxon>Spermatophyta</taxon>
        <taxon>Magnoliopsida</taxon>
        <taxon>Liliopsida</taxon>
        <taxon>Poales</taxon>
        <taxon>Bromeliaceae</taxon>
        <taxon>Bromelioideae</taxon>
        <taxon>Ananas</taxon>
    </lineage>
</organism>
<dbReference type="GO" id="GO:0022857">
    <property type="term" value="F:transmembrane transporter activity"/>
    <property type="evidence" value="ECO:0007669"/>
    <property type="project" value="InterPro"/>
</dbReference>
<feature type="transmembrane region" description="Helical" evidence="6">
    <location>
        <begin position="106"/>
        <end position="126"/>
    </location>
</feature>
<sequence length="303" mass="34316">MEASFNRGLNPHVYTTYRHLVAGLVMFPFAYFLEKKLRPKLTWALFLEIQILSLLGISLTLNMYFASLRYTSPTFVASMVNTVASMTFVIAIFLRLEHLDAKSLRGMAKIVGTAVSLAGVTTMTLYKGPTVRNLWRGLIHIQGGVIHEEWVKGATLIVASCITWSMLYIMQVQSHLLTIQEKPVRMEPLLGALSPRQCPLSCSGWGMCLSEYEEGRGGEGILDDSRERRPLSDRLSSWKRLTTIRVNSLAFRKRYQRKTAVIRSCLPYRQVQRGPSTKVGKKSRPVGQVSTQIHPPEQVRRRC</sequence>
<dbReference type="GO" id="GO:0016020">
    <property type="term" value="C:membrane"/>
    <property type="evidence" value="ECO:0007669"/>
    <property type="project" value="UniProtKB-SubCell"/>
</dbReference>
<dbReference type="SUPFAM" id="SSF103481">
    <property type="entry name" value="Multidrug resistance efflux transporter EmrE"/>
    <property type="match status" value="1"/>
</dbReference>
<comment type="caution">
    <text evidence="6">Lacks conserved residue(s) required for the propagation of feature annotation.</text>
</comment>
<evidence type="ECO:0000256" key="5">
    <source>
        <dbReference type="ARBA" id="ARBA00023136"/>
    </source>
</evidence>
<comment type="subcellular location">
    <subcellularLocation>
        <location evidence="1 6">Membrane</location>
        <topology evidence="1 6">Multi-pass membrane protein</topology>
    </subcellularLocation>
</comment>
<comment type="similarity">
    <text evidence="2 6">Belongs to the drug/metabolite transporter (DMT) superfamily. Plant drug/metabolite exporter (P-DME) (TC 2.A.7.4) family.</text>
</comment>